<feature type="compositionally biased region" description="Polar residues" evidence="1">
    <location>
        <begin position="80"/>
        <end position="94"/>
    </location>
</feature>
<name>A0AAN7S2N2_MYCAM</name>
<feature type="region of interest" description="Disordered" evidence="1">
    <location>
        <begin position="162"/>
        <end position="189"/>
    </location>
</feature>
<sequence>MVGRESCLALESDALKVPCAEHDGTGRIWGMRKVAKEWSAFSDRARLPRTSPRTQSGAVDDAPNEGEARRGAALLPGCTGQYQRGPSDSQNRCRSQQLPAIDSLIPQQCKSNGRHPDQSGSLGGYWREKVRRRLLVEPKVTTTTSTWWGLTCWRAALQTRGTMDPGEQVDREAAMSPCSKEGHEPPGLH</sequence>
<protein>
    <submittedName>
        <fullName evidence="2">Uncharacterized protein</fullName>
    </submittedName>
</protein>
<dbReference type="Proteomes" id="UP001333110">
    <property type="component" value="Unassembled WGS sequence"/>
</dbReference>
<dbReference type="EMBL" id="JAUNZN010000002">
    <property type="protein sequence ID" value="KAK4826160.1"/>
    <property type="molecule type" value="Genomic_DNA"/>
</dbReference>
<keyword evidence="3" id="KW-1185">Reference proteome</keyword>
<evidence type="ECO:0000256" key="1">
    <source>
        <dbReference type="SAM" id="MobiDB-lite"/>
    </source>
</evidence>
<evidence type="ECO:0000313" key="3">
    <source>
        <dbReference type="Proteomes" id="UP001333110"/>
    </source>
</evidence>
<dbReference type="AlphaFoldDB" id="A0AAN7S2N2"/>
<comment type="caution">
    <text evidence="2">The sequence shown here is derived from an EMBL/GenBank/DDBJ whole genome shotgun (WGS) entry which is preliminary data.</text>
</comment>
<accession>A0AAN7S2N2</accession>
<feature type="region of interest" description="Disordered" evidence="1">
    <location>
        <begin position="105"/>
        <end position="124"/>
    </location>
</feature>
<evidence type="ECO:0000313" key="2">
    <source>
        <dbReference type="EMBL" id="KAK4826160.1"/>
    </source>
</evidence>
<reference evidence="2 3" key="1">
    <citation type="journal article" date="2023" name="J. Hered.">
        <title>Chromosome-level genome of the wood stork (Mycteria americana) provides insight into avian chromosome evolution.</title>
        <authorList>
            <person name="Flamio R. Jr."/>
            <person name="Ramstad K.M."/>
        </authorList>
    </citation>
    <scope>NUCLEOTIDE SEQUENCE [LARGE SCALE GENOMIC DNA]</scope>
    <source>
        <strain evidence="2">JAX WOST 10</strain>
    </source>
</reference>
<gene>
    <name evidence="2" type="ORF">QYF61_005733</name>
</gene>
<feature type="region of interest" description="Disordered" evidence="1">
    <location>
        <begin position="43"/>
        <end position="94"/>
    </location>
</feature>
<feature type="compositionally biased region" description="Basic and acidic residues" evidence="1">
    <location>
        <begin position="180"/>
        <end position="189"/>
    </location>
</feature>
<proteinExistence type="predicted"/>
<organism evidence="2 3">
    <name type="scientific">Mycteria americana</name>
    <name type="common">Wood stork</name>
    <dbReference type="NCBI Taxonomy" id="33587"/>
    <lineage>
        <taxon>Eukaryota</taxon>
        <taxon>Metazoa</taxon>
        <taxon>Chordata</taxon>
        <taxon>Craniata</taxon>
        <taxon>Vertebrata</taxon>
        <taxon>Euteleostomi</taxon>
        <taxon>Archelosauria</taxon>
        <taxon>Archosauria</taxon>
        <taxon>Dinosauria</taxon>
        <taxon>Saurischia</taxon>
        <taxon>Theropoda</taxon>
        <taxon>Coelurosauria</taxon>
        <taxon>Aves</taxon>
        <taxon>Neognathae</taxon>
        <taxon>Neoaves</taxon>
        <taxon>Aequornithes</taxon>
        <taxon>Ciconiiformes</taxon>
        <taxon>Ciconiidae</taxon>
        <taxon>Mycteria</taxon>
    </lineage>
</organism>